<sequence length="98" mass="10762">VPRIKIYDLGMAVKRYFTEHPASVGETYGEHFRVASHFAKELVTAAMAAACHAILPSLFPSTASSKVRRLHAEITAGLRGKTHEDDITQEAEQTQPVT</sequence>
<name>A0A381PF89_9ZZZZ</name>
<dbReference type="AlphaFoldDB" id="A0A381PF89"/>
<protein>
    <submittedName>
        <fullName evidence="2">Uncharacterized protein</fullName>
    </submittedName>
</protein>
<dbReference type="EMBL" id="UINC01000928">
    <property type="protein sequence ID" value="SUZ64143.1"/>
    <property type="molecule type" value="Genomic_DNA"/>
</dbReference>
<dbReference type="Pfam" id="PF19883">
    <property type="entry name" value="DUF6356"/>
    <property type="match status" value="1"/>
</dbReference>
<feature type="region of interest" description="Disordered" evidence="1">
    <location>
        <begin position="78"/>
        <end position="98"/>
    </location>
</feature>
<evidence type="ECO:0000313" key="2">
    <source>
        <dbReference type="EMBL" id="SUZ64143.1"/>
    </source>
</evidence>
<dbReference type="InterPro" id="IPR045936">
    <property type="entry name" value="DUF6356"/>
</dbReference>
<evidence type="ECO:0000256" key="1">
    <source>
        <dbReference type="SAM" id="MobiDB-lite"/>
    </source>
</evidence>
<organism evidence="2">
    <name type="scientific">marine metagenome</name>
    <dbReference type="NCBI Taxonomy" id="408172"/>
    <lineage>
        <taxon>unclassified sequences</taxon>
        <taxon>metagenomes</taxon>
        <taxon>ecological metagenomes</taxon>
    </lineage>
</organism>
<proteinExistence type="predicted"/>
<feature type="non-terminal residue" evidence="2">
    <location>
        <position position="1"/>
    </location>
</feature>
<gene>
    <name evidence="2" type="ORF">METZ01_LOCUS16997</name>
</gene>
<reference evidence="2" key="1">
    <citation type="submission" date="2018-05" db="EMBL/GenBank/DDBJ databases">
        <authorList>
            <person name="Lanie J.A."/>
            <person name="Ng W.-L."/>
            <person name="Kazmierczak K.M."/>
            <person name="Andrzejewski T.M."/>
            <person name="Davidsen T.M."/>
            <person name="Wayne K.J."/>
            <person name="Tettelin H."/>
            <person name="Glass J.I."/>
            <person name="Rusch D."/>
            <person name="Podicherti R."/>
            <person name="Tsui H.-C.T."/>
            <person name="Winkler M.E."/>
        </authorList>
    </citation>
    <scope>NUCLEOTIDE SEQUENCE</scope>
</reference>
<accession>A0A381PF89</accession>